<dbReference type="EMBL" id="QNTQ01000014">
    <property type="protein sequence ID" value="RBI83881.1"/>
    <property type="molecule type" value="Genomic_DNA"/>
</dbReference>
<sequence length="68" mass="7709">MRDRPVTRVEDYTRTCLVLFFVNLFWILVAVMAIFGWPAVLVIAVALHAAIGRLGRRREADAAPVLRD</sequence>
<keyword evidence="3" id="KW-1185">Reference proteome</keyword>
<proteinExistence type="predicted"/>
<gene>
    <name evidence="2" type="ORF">DRV85_14640</name>
</gene>
<keyword evidence="2" id="KW-0032">Aminotransferase</keyword>
<dbReference type="RefSeq" id="WP_113290220.1">
    <property type="nucleotide sequence ID" value="NZ_QNTQ01000014.1"/>
</dbReference>
<name>A0A365U6A3_9RHOB</name>
<evidence type="ECO:0000313" key="2">
    <source>
        <dbReference type="EMBL" id="RBI83881.1"/>
    </source>
</evidence>
<comment type="caution">
    <text evidence="2">The sequence shown here is derived from an EMBL/GenBank/DDBJ whole genome shotgun (WGS) entry which is preliminary data.</text>
</comment>
<protein>
    <submittedName>
        <fullName evidence="2">Histidinol phosphate aminotransferase</fullName>
    </submittedName>
</protein>
<keyword evidence="1" id="KW-1133">Transmembrane helix</keyword>
<dbReference type="OrthoDB" id="7875256at2"/>
<evidence type="ECO:0000256" key="1">
    <source>
        <dbReference type="SAM" id="Phobius"/>
    </source>
</evidence>
<accession>A0A365U6A3</accession>
<keyword evidence="2" id="KW-0808">Transferase</keyword>
<keyword evidence="1" id="KW-0812">Transmembrane</keyword>
<evidence type="ECO:0000313" key="3">
    <source>
        <dbReference type="Proteomes" id="UP000253370"/>
    </source>
</evidence>
<dbReference type="AlphaFoldDB" id="A0A365U6A3"/>
<reference evidence="2 3" key="1">
    <citation type="submission" date="2018-07" db="EMBL/GenBank/DDBJ databases">
        <title>Rhodosalinus sp. strain E84T genomic sequence and assembly.</title>
        <authorList>
            <person name="Liu Z.-W."/>
            <person name="Lu D.-C."/>
        </authorList>
    </citation>
    <scope>NUCLEOTIDE SEQUENCE [LARGE SCALE GENOMIC DNA]</scope>
    <source>
        <strain evidence="2 3">E84</strain>
    </source>
</reference>
<feature type="transmembrane region" description="Helical" evidence="1">
    <location>
        <begin position="20"/>
        <end position="47"/>
    </location>
</feature>
<dbReference type="Proteomes" id="UP000253370">
    <property type="component" value="Unassembled WGS sequence"/>
</dbReference>
<organism evidence="2 3">
    <name type="scientific">Rhodosalinus halophilus</name>
    <dbReference type="NCBI Taxonomy" id="2259333"/>
    <lineage>
        <taxon>Bacteria</taxon>
        <taxon>Pseudomonadati</taxon>
        <taxon>Pseudomonadota</taxon>
        <taxon>Alphaproteobacteria</taxon>
        <taxon>Rhodobacterales</taxon>
        <taxon>Paracoccaceae</taxon>
        <taxon>Rhodosalinus</taxon>
    </lineage>
</organism>
<keyword evidence="1" id="KW-0472">Membrane</keyword>
<dbReference type="GO" id="GO:0008483">
    <property type="term" value="F:transaminase activity"/>
    <property type="evidence" value="ECO:0007669"/>
    <property type="project" value="UniProtKB-KW"/>
</dbReference>